<gene>
    <name evidence="1" type="ORF">HYFRA_00002562</name>
</gene>
<dbReference type="EMBL" id="CAJVRL010000103">
    <property type="protein sequence ID" value="CAG8961022.1"/>
    <property type="molecule type" value="Genomic_DNA"/>
</dbReference>
<accession>A0A9N9LBE0</accession>
<reference evidence="1" key="1">
    <citation type="submission" date="2021-07" db="EMBL/GenBank/DDBJ databases">
        <authorList>
            <person name="Durling M."/>
        </authorList>
    </citation>
    <scope>NUCLEOTIDE SEQUENCE</scope>
</reference>
<name>A0A9N9LBE0_9HELO</name>
<evidence type="ECO:0000313" key="2">
    <source>
        <dbReference type="Proteomes" id="UP000696280"/>
    </source>
</evidence>
<dbReference type="AlphaFoldDB" id="A0A9N9LBE0"/>
<sequence>MTGFNPSFANPVEPIARSVAAMISVGITQSVASQTDAWAARAYPSSMVSDGFERCRVRSTNQAVEEIQALSKTLPINFSRGASRNQGRFRRFQLLLIGRDKQGSTAMIVTNRSTYDIFADAGLMS</sequence>
<proteinExistence type="predicted"/>
<protein>
    <submittedName>
        <fullName evidence="1">Uncharacterized protein</fullName>
    </submittedName>
</protein>
<keyword evidence="2" id="KW-1185">Reference proteome</keyword>
<organism evidence="1 2">
    <name type="scientific">Hymenoscyphus fraxineus</name>
    <dbReference type="NCBI Taxonomy" id="746836"/>
    <lineage>
        <taxon>Eukaryota</taxon>
        <taxon>Fungi</taxon>
        <taxon>Dikarya</taxon>
        <taxon>Ascomycota</taxon>
        <taxon>Pezizomycotina</taxon>
        <taxon>Leotiomycetes</taxon>
        <taxon>Helotiales</taxon>
        <taxon>Helotiaceae</taxon>
        <taxon>Hymenoscyphus</taxon>
    </lineage>
</organism>
<comment type="caution">
    <text evidence="1">The sequence shown here is derived from an EMBL/GenBank/DDBJ whole genome shotgun (WGS) entry which is preliminary data.</text>
</comment>
<evidence type="ECO:0000313" key="1">
    <source>
        <dbReference type="EMBL" id="CAG8961022.1"/>
    </source>
</evidence>
<dbReference type="Proteomes" id="UP000696280">
    <property type="component" value="Unassembled WGS sequence"/>
</dbReference>